<dbReference type="EMBL" id="MHST01000011">
    <property type="protein sequence ID" value="OHA49350.1"/>
    <property type="molecule type" value="Genomic_DNA"/>
</dbReference>
<dbReference type="GO" id="GO:0000049">
    <property type="term" value="F:tRNA binding"/>
    <property type="evidence" value="ECO:0007669"/>
    <property type="project" value="InterPro"/>
</dbReference>
<dbReference type="InterPro" id="IPR020568">
    <property type="entry name" value="Ribosomal_Su5_D2-typ_SF"/>
</dbReference>
<evidence type="ECO:0000313" key="7">
    <source>
        <dbReference type="Proteomes" id="UP000178690"/>
    </source>
</evidence>
<name>A0A1G2PLZ6_TERXR</name>
<dbReference type="InterPro" id="IPR014721">
    <property type="entry name" value="Ribsml_uS5_D2-typ_fold_subgr"/>
</dbReference>
<evidence type="ECO:0000256" key="1">
    <source>
        <dbReference type="ARBA" id="ARBA00022694"/>
    </source>
</evidence>
<dbReference type="STRING" id="1802363.A2682_01555"/>
<organism evidence="6 7">
    <name type="scientific">Terrybacteria sp. (strain RIFCSPHIGHO2_01_FULL_58_15)</name>
    <dbReference type="NCBI Taxonomy" id="1802363"/>
    <lineage>
        <taxon>Bacteria</taxon>
        <taxon>Candidatus Terryibacteriota</taxon>
    </lineage>
</organism>
<keyword evidence="5" id="KW-0694">RNA-binding</keyword>
<dbReference type="GO" id="GO:0008033">
    <property type="term" value="P:tRNA processing"/>
    <property type="evidence" value="ECO:0007669"/>
    <property type="project" value="UniProtKB-KW"/>
</dbReference>
<dbReference type="GO" id="GO:0004526">
    <property type="term" value="F:ribonuclease P activity"/>
    <property type="evidence" value="ECO:0007669"/>
    <property type="project" value="InterPro"/>
</dbReference>
<dbReference type="SUPFAM" id="SSF54211">
    <property type="entry name" value="Ribosomal protein S5 domain 2-like"/>
    <property type="match status" value="1"/>
</dbReference>
<proteinExistence type="predicted"/>
<keyword evidence="1" id="KW-0819">tRNA processing</keyword>
<keyword evidence="2" id="KW-0540">Nuclease</keyword>
<dbReference type="InterPro" id="IPR000100">
    <property type="entry name" value="RNase_P"/>
</dbReference>
<dbReference type="Pfam" id="PF00825">
    <property type="entry name" value="Ribonuclease_P"/>
    <property type="match status" value="1"/>
</dbReference>
<keyword evidence="3" id="KW-0255">Endonuclease</keyword>
<keyword evidence="4" id="KW-0378">Hydrolase</keyword>
<comment type="caution">
    <text evidence="6">The sequence shown here is derived from an EMBL/GenBank/DDBJ whole genome shotgun (WGS) entry which is preliminary data.</text>
</comment>
<accession>A0A1G2PLZ6</accession>
<dbReference type="Gene3D" id="3.30.230.10">
    <property type="match status" value="1"/>
</dbReference>
<dbReference type="Proteomes" id="UP000178690">
    <property type="component" value="Unassembled WGS sequence"/>
</dbReference>
<evidence type="ECO:0000256" key="5">
    <source>
        <dbReference type="ARBA" id="ARBA00022884"/>
    </source>
</evidence>
<evidence type="ECO:0000313" key="6">
    <source>
        <dbReference type="EMBL" id="OHA49350.1"/>
    </source>
</evidence>
<evidence type="ECO:0000256" key="3">
    <source>
        <dbReference type="ARBA" id="ARBA00022759"/>
    </source>
</evidence>
<protein>
    <submittedName>
        <fullName evidence="6">Uncharacterized protein</fullName>
    </submittedName>
</protein>
<evidence type="ECO:0000256" key="4">
    <source>
        <dbReference type="ARBA" id="ARBA00022801"/>
    </source>
</evidence>
<sequence>MIPKRFRGIPPIELDALFRFGRRRRFSYGQIVLRNHQQEVSRLAVVVPARVAKKAIARTRIRRAIQAALLPLLPALRPTLDIAVVWEQGTTPPHPAALAQELGALLHSPYPRGERQRPQYR</sequence>
<evidence type="ECO:0000256" key="2">
    <source>
        <dbReference type="ARBA" id="ARBA00022722"/>
    </source>
</evidence>
<gene>
    <name evidence="6" type="ORF">A2682_01555</name>
</gene>
<dbReference type="AlphaFoldDB" id="A0A1G2PLZ6"/>
<reference evidence="6 7" key="1">
    <citation type="journal article" date="2016" name="Nat. Commun.">
        <title>Thousands of microbial genomes shed light on interconnected biogeochemical processes in an aquifer system.</title>
        <authorList>
            <person name="Anantharaman K."/>
            <person name="Brown C.T."/>
            <person name="Hug L.A."/>
            <person name="Sharon I."/>
            <person name="Castelle C.J."/>
            <person name="Probst A.J."/>
            <person name="Thomas B.C."/>
            <person name="Singh A."/>
            <person name="Wilkins M.J."/>
            <person name="Karaoz U."/>
            <person name="Brodie E.L."/>
            <person name="Williams K.H."/>
            <person name="Hubbard S.S."/>
            <person name="Banfield J.F."/>
        </authorList>
    </citation>
    <scope>NUCLEOTIDE SEQUENCE [LARGE SCALE GENOMIC DNA]</scope>
    <source>
        <strain evidence="7">RIFCSPHIGHO2_01_FULL_58_15</strain>
    </source>
</reference>